<proteinExistence type="predicted"/>
<sequence>MAEPSFAIDADARAQFLKLTLVGDWDAAITARFAAEVMATLRGMMSGGMAHGQLRTLLDMRRKGVVPQVVANEFARILHKDSPSRRVAILASGALHRLQVKRLMDDRCALFDTEEEARAWLFAD</sequence>
<protein>
    <recommendedName>
        <fullName evidence="3">STAS/SEC14 domain-containing protein</fullName>
    </recommendedName>
</protein>
<evidence type="ECO:0000313" key="2">
    <source>
        <dbReference type="Proteomes" id="UP000074310"/>
    </source>
</evidence>
<dbReference type="EMBL" id="LDTB01000010">
    <property type="protein sequence ID" value="KTT74605.1"/>
    <property type="molecule type" value="Genomic_DNA"/>
</dbReference>
<name>A0A147I6L3_9SPHN</name>
<dbReference type="AlphaFoldDB" id="A0A147I6L3"/>
<dbReference type="PATRIC" id="fig|869719.3.peg.221"/>
<organism evidence="1 2">
    <name type="scientific">Sphingomonas endophytica</name>
    <dbReference type="NCBI Taxonomy" id="869719"/>
    <lineage>
        <taxon>Bacteria</taxon>
        <taxon>Pseudomonadati</taxon>
        <taxon>Pseudomonadota</taxon>
        <taxon>Alphaproteobacteria</taxon>
        <taxon>Sphingomonadales</taxon>
        <taxon>Sphingomonadaceae</taxon>
        <taxon>Sphingomonas</taxon>
    </lineage>
</organism>
<dbReference type="Proteomes" id="UP000074310">
    <property type="component" value="Unassembled WGS sequence"/>
</dbReference>
<gene>
    <name evidence="1" type="ORF">NS334_04215</name>
</gene>
<accession>A0A147I6L3</accession>
<comment type="caution">
    <text evidence="1">The sequence shown here is derived from an EMBL/GenBank/DDBJ whole genome shotgun (WGS) entry which is preliminary data.</text>
</comment>
<evidence type="ECO:0008006" key="3">
    <source>
        <dbReference type="Google" id="ProtNLM"/>
    </source>
</evidence>
<dbReference type="OrthoDB" id="7476755at2"/>
<dbReference type="RefSeq" id="WP_058754734.1">
    <property type="nucleotide sequence ID" value="NZ_LDTB01000010.1"/>
</dbReference>
<evidence type="ECO:0000313" key="1">
    <source>
        <dbReference type="EMBL" id="KTT74605.1"/>
    </source>
</evidence>
<keyword evidence="2" id="KW-1185">Reference proteome</keyword>
<reference evidence="1 2" key="1">
    <citation type="journal article" date="2016" name="Front. Microbiol.">
        <title>Genomic Resource of Rice Seed Associated Bacteria.</title>
        <authorList>
            <person name="Midha S."/>
            <person name="Bansal K."/>
            <person name="Sharma S."/>
            <person name="Kumar N."/>
            <person name="Patil P.P."/>
            <person name="Chaudhry V."/>
            <person name="Patil P.B."/>
        </authorList>
    </citation>
    <scope>NUCLEOTIDE SEQUENCE [LARGE SCALE GENOMIC DNA]</scope>
    <source>
        <strain evidence="1 2">NS334</strain>
    </source>
</reference>